<dbReference type="EMBL" id="VEVO01000021">
    <property type="protein sequence ID" value="KAF0024247.1"/>
    <property type="molecule type" value="Genomic_DNA"/>
</dbReference>
<organism evidence="1 2">
    <name type="scientific">Scophthalmus maximus</name>
    <name type="common">Turbot</name>
    <name type="synonym">Psetta maxima</name>
    <dbReference type="NCBI Taxonomy" id="52904"/>
    <lineage>
        <taxon>Eukaryota</taxon>
        <taxon>Metazoa</taxon>
        <taxon>Chordata</taxon>
        <taxon>Craniata</taxon>
        <taxon>Vertebrata</taxon>
        <taxon>Euteleostomi</taxon>
        <taxon>Actinopterygii</taxon>
        <taxon>Neopterygii</taxon>
        <taxon>Teleostei</taxon>
        <taxon>Neoteleostei</taxon>
        <taxon>Acanthomorphata</taxon>
        <taxon>Carangaria</taxon>
        <taxon>Pleuronectiformes</taxon>
        <taxon>Pleuronectoidei</taxon>
        <taxon>Scophthalmidae</taxon>
        <taxon>Scophthalmus</taxon>
    </lineage>
</organism>
<sequence length="274" mass="30790">MPNECVKAKPKPTDCCNPETRSEAAARKNCGGGKMLLFNCPPKSHIEIKPDLASVLLLLSLVRHGYFNVKFTFWISEYVASFFHRDEGCITHTSDALDGKPNRYSSFNNFRKKEKTKEDAAVSELRSEGMWNWPQRVTKIFSISSRSYGFTLPGHTGTSPPEFREVWLCVVERESVGLDCVGVNHPPGLALSLRSTRPRAYNVNPRRHSLRLTLDCLRTVRGTPDTTSSGCHVERTRDTTGSRQTLRVFVLTCPQVQQERPQQSSDGNSDTPTN</sequence>
<dbReference type="AlphaFoldDB" id="A0A6A4RVA2"/>
<reference evidence="1 2" key="1">
    <citation type="submission" date="2019-06" db="EMBL/GenBank/DDBJ databases">
        <title>Draft genomes of female and male turbot (Scophthalmus maximus).</title>
        <authorList>
            <person name="Xu H."/>
            <person name="Xu X.-W."/>
            <person name="Shao C."/>
            <person name="Chen S."/>
        </authorList>
    </citation>
    <scope>NUCLEOTIDE SEQUENCE [LARGE SCALE GENOMIC DNA]</scope>
    <source>
        <strain evidence="1">Ysfricsl-2016a</strain>
        <tissue evidence="1">Blood</tissue>
    </source>
</reference>
<gene>
    <name evidence="1" type="ORF">F2P81_023049</name>
</gene>
<dbReference type="Proteomes" id="UP000438429">
    <property type="component" value="Unassembled WGS sequence"/>
</dbReference>
<accession>A0A6A4RVA2</accession>
<proteinExistence type="predicted"/>
<comment type="caution">
    <text evidence="1">The sequence shown here is derived from an EMBL/GenBank/DDBJ whole genome shotgun (WGS) entry which is preliminary data.</text>
</comment>
<name>A0A6A4RVA2_SCOMX</name>
<evidence type="ECO:0000313" key="1">
    <source>
        <dbReference type="EMBL" id="KAF0024247.1"/>
    </source>
</evidence>
<protein>
    <submittedName>
        <fullName evidence="1">Uncharacterized protein</fullName>
    </submittedName>
</protein>
<evidence type="ECO:0000313" key="2">
    <source>
        <dbReference type="Proteomes" id="UP000438429"/>
    </source>
</evidence>